<proteinExistence type="predicted"/>
<evidence type="ECO:0000313" key="2">
    <source>
        <dbReference type="Proteomes" id="UP000016567"/>
    </source>
</evidence>
<dbReference type="EMBL" id="BATL01000011">
    <property type="protein sequence ID" value="GAD74509.1"/>
    <property type="molecule type" value="Genomic_DNA"/>
</dbReference>
<comment type="caution">
    <text evidence="1">The sequence shown here is derived from an EMBL/GenBank/DDBJ whole genome shotgun (WGS) entry which is preliminary data.</text>
</comment>
<dbReference type="eggNOG" id="ENOG502ZS42">
    <property type="taxonomic scope" value="Bacteria"/>
</dbReference>
<dbReference type="RefSeq" id="WP_021708289.1">
    <property type="nucleotide sequence ID" value="NZ_BAOB01000171.1"/>
</dbReference>
<keyword evidence="2" id="KW-1185">Reference proteome</keyword>
<dbReference type="OrthoDB" id="5916324at2"/>
<organism evidence="1 2">
    <name type="scientific">Vibrio azureus NBRC 104587</name>
    <dbReference type="NCBI Taxonomy" id="1219077"/>
    <lineage>
        <taxon>Bacteria</taxon>
        <taxon>Pseudomonadati</taxon>
        <taxon>Pseudomonadota</taxon>
        <taxon>Gammaproteobacteria</taxon>
        <taxon>Vibrionales</taxon>
        <taxon>Vibrionaceae</taxon>
        <taxon>Vibrio</taxon>
    </lineage>
</organism>
<dbReference type="Proteomes" id="UP000016567">
    <property type="component" value="Unassembled WGS sequence"/>
</dbReference>
<accession>U3BYY9</accession>
<protein>
    <recommendedName>
        <fullName evidence="3">Transcriptional regulator</fullName>
    </recommendedName>
</protein>
<reference evidence="1 2" key="1">
    <citation type="submission" date="2013-09" db="EMBL/GenBank/DDBJ databases">
        <title>Whole genome shotgun sequence of Vibrio azureus NBRC 104587.</title>
        <authorList>
            <person name="Isaki S."/>
            <person name="Hosoyama A."/>
            <person name="Numata M."/>
            <person name="Hashimoto M."/>
            <person name="Hosoyama Y."/>
            <person name="Tsuchikane K."/>
            <person name="Noguchi M."/>
            <person name="Hirakata S."/>
            <person name="Ichikawa N."/>
            <person name="Ohji S."/>
            <person name="Yamazoe A."/>
            <person name="Fujita N."/>
        </authorList>
    </citation>
    <scope>NUCLEOTIDE SEQUENCE [LARGE SCALE GENOMIC DNA]</scope>
    <source>
        <strain evidence="1 2">NBRC 104587</strain>
    </source>
</reference>
<evidence type="ECO:0008006" key="3">
    <source>
        <dbReference type="Google" id="ProtNLM"/>
    </source>
</evidence>
<evidence type="ECO:0000313" key="1">
    <source>
        <dbReference type="EMBL" id="GAD74509.1"/>
    </source>
</evidence>
<sequence>MDISSWLNIVSKWYRSRKDDQVNSLERILYQAPQTIFGPTFNDEQSKALACWLDMNLRAFQDIRETEQDKAYQILQYTVAKLEQSATSHSTDILIKDWCLRRIQHLTVLSISFCQQQEDQRKWRSQAHQLINGHVKLMESLNWNEIQKHDQG</sequence>
<dbReference type="AlphaFoldDB" id="U3BYY9"/>
<gene>
    <name evidence="1" type="ORF">VAZ01S_011_00370</name>
</gene>
<name>U3BYY9_9VIBR</name>